<keyword evidence="1" id="KW-1133">Transmembrane helix</keyword>
<dbReference type="GeneID" id="65246920"/>
<evidence type="ECO:0000256" key="1">
    <source>
        <dbReference type="SAM" id="Phobius"/>
    </source>
</evidence>
<reference evidence="2 3" key="1">
    <citation type="journal article" date="2018" name="PLoS Pathog.">
        <title>Characterization of Haartman Institute snake virus-1 (HISV-1) and HISV-like viruses-The representatives of genus Hartmanivirus, family Arenaviridae.</title>
        <authorList>
            <person name="Hepojoki J."/>
            <person name="Hepojoki S."/>
            <person name="Smura T."/>
            <person name="Szirovicza L."/>
            <person name="Dervas E."/>
            <person name="Prahauser B."/>
            <person name="Nufer L."/>
            <person name="Schraner E.M."/>
            <person name="Vapalahti O."/>
            <person name="Kipar A."/>
            <person name="Hetzel U."/>
        </authorList>
    </citation>
    <scope>NUCLEOTIDE SEQUENCE [LARGE SCALE GENOMIC DNA]</scope>
    <source>
        <strain evidence="2">F18-5_1</strain>
    </source>
</reference>
<feature type="transmembrane region" description="Helical" evidence="1">
    <location>
        <begin position="411"/>
        <end position="429"/>
    </location>
</feature>
<keyword evidence="1" id="KW-0812">Transmembrane</keyword>
<accession>A0A3Q8Q2G6</accession>
<evidence type="ECO:0000313" key="3">
    <source>
        <dbReference type="Proteomes" id="UP000503596"/>
    </source>
</evidence>
<dbReference type="Proteomes" id="UP000503596">
    <property type="component" value="Genome"/>
</dbReference>
<dbReference type="RefSeq" id="YP_010086251.1">
    <property type="nucleotide sequence ID" value="NC_055442.1"/>
</dbReference>
<evidence type="ECO:0000313" key="2">
    <source>
        <dbReference type="EMBL" id="AZI72577.1"/>
    </source>
</evidence>
<gene>
    <name evidence="2" type="primary">GPC</name>
</gene>
<dbReference type="KEGG" id="vg:65246920"/>
<sequence>MGALQSISETFVAVVQHMPLIVFLVVFVWFLLMCLRGRWWKVAYLLVLTPKCQSYTFCSGNEFNLCTTVQSTIESKYHIIRVQNQSVITKLLIDSYYFNILTLSNCSGNNDFELISRQIVNLNKSETMGCNGGWRDNNYYDTYNCRNSSTPVNLVYHGPFKSGNSTIGFWTSTKSVSKALETVQLTNLTFKWKHHDYSKHVFDLSQNLTKVECNQQKHNCSIRQSSSGSNYTKCQVLPMSVLKRTKRESSVSLTTTTSVFSLVALDTGYSDSSALWESIIRTQTALEKLELIVANISKNQAIIAGEINIDQTTIKDILIDMKNHGLKLNKAEKFLNNSHLCIMRNEEKDLTHYVRVNHTYTGGSHNHNCKNLILINDSLSGLIHMTHKAHLDAIQSLRMNLLRSYLLTFRWEYPTSIFLVFLGFFFLFFQKRAEMHRHYKKGEEWKCPYPHYPNKKGLCSCGKEFSQTKLIECPIEKH</sequence>
<feature type="transmembrane region" description="Helical" evidence="1">
    <location>
        <begin position="12"/>
        <end position="32"/>
    </location>
</feature>
<proteinExistence type="predicted"/>
<organism evidence="2 3">
    <name type="scientific">Dante Muikkunen virus 1</name>
    <dbReference type="NCBI Taxonomy" id="2447916"/>
    <lineage>
        <taxon>Viruses</taxon>
        <taxon>Riboviria</taxon>
        <taxon>Orthornavirae</taxon>
        <taxon>Negarnaviricota</taxon>
        <taxon>Polyploviricotina</taxon>
        <taxon>Bunyaviricetes</taxon>
        <taxon>Hareavirales</taxon>
        <taxon>Arenaviridae</taxon>
        <taxon>Hartmanivirus</taxon>
        <taxon>Hartmanivirus helvetiae</taxon>
    </lineage>
</organism>
<keyword evidence="1" id="KW-0472">Membrane</keyword>
<keyword evidence="3" id="KW-1185">Reference proteome</keyword>
<dbReference type="EMBL" id="MH483026">
    <property type="protein sequence ID" value="AZI72577.1"/>
    <property type="molecule type" value="Genomic_RNA"/>
</dbReference>
<name>A0A3Q8Q2G6_9VIRU</name>
<protein>
    <submittedName>
        <fullName evidence="2">Glycoprotein</fullName>
    </submittedName>
</protein>